<dbReference type="InterPro" id="IPR024607">
    <property type="entry name" value="Sulfatase_CS"/>
</dbReference>
<protein>
    <submittedName>
        <fullName evidence="5">Arylsulfatase A</fullName>
    </submittedName>
</protein>
<dbReference type="PROSITE" id="PS00523">
    <property type="entry name" value="SULFATASE_1"/>
    <property type="match status" value="1"/>
</dbReference>
<comment type="similarity">
    <text evidence="1">Belongs to the sulfatase family.</text>
</comment>
<evidence type="ECO:0000313" key="5">
    <source>
        <dbReference type="EMBL" id="SEG14127.1"/>
    </source>
</evidence>
<sequence length="516" mass="56733">MKSTLILGIGASFLATGIIHAQKQQQTQQKTPNVILIYADDLGYGDLECYGAKRVQTPNVNRLANEGIRFTNAYATASTSTPSRYSMLTGEYAWRVPGTDIAAGNAGMIIRPERYTIADMFKNAGYATAAIGKWHLGLGDKTGEQDWNAPLPTALGDLGFDYSYIMAATADRVPCVFIENGKVANYDPSAPIEVSYEKNFAGEPTGRDNPELLYNQKPSFGHDMSIVNGISRIGFMRGGGKALWKDENIADSITTHAIDFVRSNKGKPFFMYFATNDVHVPRFPHDRFRGKSPMGLRGDAIAQFDWAVGQLMKTLDELGLTENTLIILSSDNGPVVDDGYADRAVELLGDHKPTGPLRGNKYSAFEGGTRIPAIVHWPKEIKKATVSDALVCQIDWLASLAALTNSRLPKGSAPDSYDYLNAWLGKDNEGRPWVIEQALNRALSVRTKDWKYIEPSAGAPLMPRENVETGYSRDPQLYDMTKEGEQNNQALLHPQVVYKLQGILAGARNKTVTPEK</sequence>
<dbReference type="Gene3D" id="3.30.1120.10">
    <property type="match status" value="1"/>
</dbReference>
<dbReference type="AlphaFoldDB" id="A0A8G2BY44"/>
<dbReference type="Pfam" id="PF00884">
    <property type="entry name" value="Sulfatase"/>
    <property type="match status" value="1"/>
</dbReference>
<organism evidence="5 6">
    <name type="scientific">Parabacteroides chinchillae</name>
    <dbReference type="NCBI Taxonomy" id="871327"/>
    <lineage>
        <taxon>Bacteria</taxon>
        <taxon>Pseudomonadati</taxon>
        <taxon>Bacteroidota</taxon>
        <taxon>Bacteroidia</taxon>
        <taxon>Bacteroidales</taxon>
        <taxon>Tannerellaceae</taxon>
        <taxon>Parabacteroides</taxon>
    </lineage>
</organism>
<dbReference type="RefSeq" id="WP_103984018.1">
    <property type="nucleotide sequence ID" value="NZ_FNVS01000016.1"/>
</dbReference>
<keyword evidence="2" id="KW-0378">Hydrolase</keyword>
<dbReference type="PROSITE" id="PS00149">
    <property type="entry name" value="SULFATASE_2"/>
    <property type="match status" value="1"/>
</dbReference>
<dbReference type="GO" id="GO:0016787">
    <property type="term" value="F:hydrolase activity"/>
    <property type="evidence" value="ECO:0007669"/>
    <property type="project" value="UniProtKB-KW"/>
</dbReference>
<accession>A0A8G2BY44</accession>
<reference evidence="5 6" key="1">
    <citation type="submission" date="2016-10" db="EMBL/GenBank/DDBJ databases">
        <authorList>
            <person name="Varghese N."/>
            <person name="Submissions S."/>
        </authorList>
    </citation>
    <scope>NUCLEOTIDE SEQUENCE [LARGE SCALE GENOMIC DNA]</scope>
    <source>
        <strain evidence="5 6">DSM 29073</strain>
    </source>
</reference>
<evidence type="ECO:0000256" key="2">
    <source>
        <dbReference type="ARBA" id="ARBA00022801"/>
    </source>
</evidence>
<dbReference type="Gene3D" id="3.40.720.10">
    <property type="entry name" value="Alkaline Phosphatase, subunit A"/>
    <property type="match status" value="1"/>
</dbReference>
<dbReference type="InterPro" id="IPR052701">
    <property type="entry name" value="GAG_Ulvan_Degrading_Sulfatases"/>
</dbReference>
<evidence type="ECO:0000256" key="3">
    <source>
        <dbReference type="PIRSR" id="PIRSR600917-52"/>
    </source>
</evidence>
<dbReference type="SUPFAM" id="SSF53649">
    <property type="entry name" value="Alkaline phosphatase-like"/>
    <property type="match status" value="1"/>
</dbReference>
<name>A0A8G2BY44_9BACT</name>
<dbReference type="CDD" id="cd16143">
    <property type="entry name" value="ARS_like"/>
    <property type="match status" value="1"/>
</dbReference>
<gene>
    <name evidence="5" type="ORF">SAMN05444001_11674</name>
</gene>
<comment type="PTM">
    <text evidence="3">The conversion to 3-oxoalanine (also known as C-formylglycine, FGly), of a serine or cysteine residue in prokaryotes and of a cysteine residue in eukaryotes, is critical for catalytic activity.</text>
</comment>
<dbReference type="InterPro" id="IPR000917">
    <property type="entry name" value="Sulfatase_N"/>
</dbReference>
<feature type="modified residue" description="3-oxoalanine (Ser)" evidence="3">
    <location>
        <position position="80"/>
    </location>
</feature>
<evidence type="ECO:0000256" key="1">
    <source>
        <dbReference type="ARBA" id="ARBA00008779"/>
    </source>
</evidence>
<dbReference type="PANTHER" id="PTHR43751:SF6">
    <property type="entry name" value="N-ACETYLGALACTOSAMINE-6-O-SULFATASE"/>
    <property type="match status" value="1"/>
</dbReference>
<feature type="domain" description="Sulfatase N-terminal" evidence="4">
    <location>
        <begin position="32"/>
        <end position="405"/>
    </location>
</feature>
<evidence type="ECO:0000259" key="4">
    <source>
        <dbReference type="Pfam" id="PF00884"/>
    </source>
</evidence>
<dbReference type="Proteomes" id="UP000236725">
    <property type="component" value="Unassembled WGS sequence"/>
</dbReference>
<dbReference type="EMBL" id="FNVS01000016">
    <property type="protein sequence ID" value="SEG14127.1"/>
    <property type="molecule type" value="Genomic_DNA"/>
</dbReference>
<evidence type="ECO:0000313" key="6">
    <source>
        <dbReference type="Proteomes" id="UP000236725"/>
    </source>
</evidence>
<comment type="caution">
    <text evidence="5">The sequence shown here is derived from an EMBL/GenBank/DDBJ whole genome shotgun (WGS) entry which is preliminary data.</text>
</comment>
<dbReference type="PANTHER" id="PTHR43751">
    <property type="entry name" value="SULFATASE"/>
    <property type="match status" value="1"/>
</dbReference>
<dbReference type="InterPro" id="IPR017850">
    <property type="entry name" value="Alkaline_phosphatase_core_sf"/>
</dbReference>
<keyword evidence="6" id="KW-1185">Reference proteome</keyword>
<proteinExistence type="inferred from homology"/>